<protein>
    <recommendedName>
        <fullName evidence="1">PARP catalytic domain-containing protein</fullName>
    </recommendedName>
</protein>
<dbReference type="Proteomes" id="UP001174909">
    <property type="component" value="Unassembled WGS sequence"/>
</dbReference>
<keyword evidence="3" id="KW-1185">Reference proteome</keyword>
<evidence type="ECO:0000313" key="3">
    <source>
        <dbReference type="Proteomes" id="UP001174909"/>
    </source>
</evidence>
<dbReference type="AlphaFoldDB" id="A0AA35S954"/>
<comment type="caution">
    <text evidence="2">The sequence shown here is derived from an EMBL/GenBank/DDBJ whole genome shotgun (WGS) entry which is preliminary data.</text>
</comment>
<evidence type="ECO:0000259" key="1">
    <source>
        <dbReference type="PROSITE" id="PS51059"/>
    </source>
</evidence>
<dbReference type="GO" id="GO:0003950">
    <property type="term" value="F:NAD+ poly-ADP-ribosyltransferase activity"/>
    <property type="evidence" value="ECO:0007669"/>
    <property type="project" value="InterPro"/>
</dbReference>
<sequence length="49" mass="5751">MSSTLCEDIYSYFASTYGTNTTATRRVKKRPLHNRALKEVERQKDAKRE</sequence>
<reference evidence="2" key="1">
    <citation type="submission" date="2023-03" db="EMBL/GenBank/DDBJ databases">
        <authorList>
            <person name="Steffen K."/>
            <person name="Cardenas P."/>
        </authorList>
    </citation>
    <scope>NUCLEOTIDE SEQUENCE</scope>
</reference>
<organism evidence="2 3">
    <name type="scientific">Geodia barretti</name>
    <name type="common">Barrett's horny sponge</name>
    <dbReference type="NCBI Taxonomy" id="519541"/>
    <lineage>
        <taxon>Eukaryota</taxon>
        <taxon>Metazoa</taxon>
        <taxon>Porifera</taxon>
        <taxon>Demospongiae</taxon>
        <taxon>Heteroscleromorpha</taxon>
        <taxon>Tetractinellida</taxon>
        <taxon>Astrophorina</taxon>
        <taxon>Geodiidae</taxon>
        <taxon>Geodia</taxon>
    </lineage>
</organism>
<accession>A0AA35S954</accession>
<dbReference type="PROSITE" id="PS51059">
    <property type="entry name" value="PARP_CATALYTIC"/>
    <property type="match status" value="1"/>
</dbReference>
<feature type="non-terminal residue" evidence="2">
    <location>
        <position position="49"/>
    </location>
</feature>
<gene>
    <name evidence="2" type="ORF">GBAR_LOCUS14364</name>
</gene>
<dbReference type="InterPro" id="IPR012317">
    <property type="entry name" value="Poly(ADP-ribose)pol_cat_dom"/>
</dbReference>
<name>A0AA35S954_GEOBA</name>
<proteinExistence type="predicted"/>
<dbReference type="EMBL" id="CASHTH010002094">
    <property type="protein sequence ID" value="CAI8024787.1"/>
    <property type="molecule type" value="Genomic_DNA"/>
</dbReference>
<evidence type="ECO:0000313" key="2">
    <source>
        <dbReference type="EMBL" id="CAI8024787.1"/>
    </source>
</evidence>
<feature type="domain" description="PARP catalytic" evidence="1">
    <location>
        <begin position="1"/>
        <end position="49"/>
    </location>
</feature>